<evidence type="ECO:0000256" key="1">
    <source>
        <dbReference type="SAM" id="SignalP"/>
    </source>
</evidence>
<proteinExistence type="predicted"/>
<name>A0A5C3LR63_9AGAR</name>
<evidence type="ECO:0000313" key="3">
    <source>
        <dbReference type="Proteomes" id="UP000308652"/>
    </source>
</evidence>
<dbReference type="EMBL" id="ML213623">
    <property type="protein sequence ID" value="TFK35232.1"/>
    <property type="molecule type" value="Genomic_DNA"/>
</dbReference>
<dbReference type="Proteomes" id="UP000308652">
    <property type="component" value="Unassembled WGS sequence"/>
</dbReference>
<sequence length="301" mass="31897">MSLKTFFIYALIATGVMNVSGTPLSVIETAPIVDSSDHVMTPAGLRPRENVHLVPDGARVHQTSDAVHIISESGEILHTTPLDSSSAASSISSRDLPSGYVAYSYTKNTAGSPISSFSTSWTVPPTPATQSGQVIYIFNALIPTSFDAILQPVLQFGSGAAGGGNYWAIASWWILGSSTFHTNLVKVTPGKALEGVMKLTRSSATSYSYSSSFTGVTGTTMSITSTEELTYVYEALEIYTAPSKAYLPTGTTSLSGINILTQNGKPLPMNWTSVIDSTDGFQLNILNGTSTNGRIDIVYPK</sequence>
<organism evidence="2 3">
    <name type="scientific">Crucibulum laeve</name>
    <dbReference type="NCBI Taxonomy" id="68775"/>
    <lineage>
        <taxon>Eukaryota</taxon>
        <taxon>Fungi</taxon>
        <taxon>Dikarya</taxon>
        <taxon>Basidiomycota</taxon>
        <taxon>Agaricomycotina</taxon>
        <taxon>Agaricomycetes</taxon>
        <taxon>Agaricomycetidae</taxon>
        <taxon>Agaricales</taxon>
        <taxon>Agaricineae</taxon>
        <taxon>Nidulariaceae</taxon>
        <taxon>Crucibulum</taxon>
    </lineage>
</organism>
<dbReference type="OrthoDB" id="3256306at2759"/>
<dbReference type="AlphaFoldDB" id="A0A5C3LR63"/>
<keyword evidence="3" id="KW-1185">Reference proteome</keyword>
<accession>A0A5C3LR63</accession>
<feature type="chain" id="PRO_5022980949" evidence="1">
    <location>
        <begin position="22"/>
        <end position="301"/>
    </location>
</feature>
<reference evidence="2 3" key="1">
    <citation type="journal article" date="2019" name="Nat. Ecol. Evol.">
        <title>Megaphylogeny resolves global patterns of mushroom evolution.</title>
        <authorList>
            <person name="Varga T."/>
            <person name="Krizsan K."/>
            <person name="Foldi C."/>
            <person name="Dima B."/>
            <person name="Sanchez-Garcia M."/>
            <person name="Sanchez-Ramirez S."/>
            <person name="Szollosi G.J."/>
            <person name="Szarkandi J.G."/>
            <person name="Papp V."/>
            <person name="Albert L."/>
            <person name="Andreopoulos W."/>
            <person name="Angelini C."/>
            <person name="Antonin V."/>
            <person name="Barry K.W."/>
            <person name="Bougher N.L."/>
            <person name="Buchanan P."/>
            <person name="Buyck B."/>
            <person name="Bense V."/>
            <person name="Catcheside P."/>
            <person name="Chovatia M."/>
            <person name="Cooper J."/>
            <person name="Damon W."/>
            <person name="Desjardin D."/>
            <person name="Finy P."/>
            <person name="Geml J."/>
            <person name="Haridas S."/>
            <person name="Hughes K."/>
            <person name="Justo A."/>
            <person name="Karasinski D."/>
            <person name="Kautmanova I."/>
            <person name="Kiss B."/>
            <person name="Kocsube S."/>
            <person name="Kotiranta H."/>
            <person name="LaButti K.M."/>
            <person name="Lechner B.E."/>
            <person name="Liimatainen K."/>
            <person name="Lipzen A."/>
            <person name="Lukacs Z."/>
            <person name="Mihaltcheva S."/>
            <person name="Morgado L.N."/>
            <person name="Niskanen T."/>
            <person name="Noordeloos M.E."/>
            <person name="Ohm R.A."/>
            <person name="Ortiz-Santana B."/>
            <person name="Ovrebo C."/>
            <person name="Racz N."/>
            <person name="Riley R."/>
            <person name="Savchenko A."/>
            <person name="Shiryaev A."/>
            <person name="Soop K."/>
            <person name="Spirin V."/>
            <person name="Szebenyi C."/>
            <person name="Tomsovsky M."/>
            <person name="Tulloss R.E."/>
            <person name="Uehling J."/>
            <person name="Grigoriev I.V."/>
            <person name="Vagvolgyi C."/>
            <person name="Papp T."/>
            <person name="Martin F.M."/>
            <person name="Miettinen O."/>
            <person name="Hibbett D.S."/>
            <person name="Nagy L.G."/>
        </authorList>
    </citation>
    <scope>NUCLEOTIDE SEQUENCE [LARGE SCALE GENOMIC DNA]</scope>
    <source>
        <strain evidence="2 3">CBS 166.37</strain>
    </source>
</reference>
<evidence type="ECO:0000313" key="2">
    <source>
        <dbReference type="EMBL" id="TFK35232.1"/>
    </source>
</evidence>
<protein>
    <submittedName>
        <fullName evidence="2">Uncharacterized protein</fullName>
    </submittedName>
</protein>
<feature type="signal peptide" evidence="1">
    <location>
        <begin position="1"/>
        <end position="21"/>
    </location>
</feature>
<gene>
    <name evidence="2" type="ORF">BDQ12DRAFT_760161</name>
</gene>
<keyword evidence="1" id="KW-0732">Signal</keyword>